<evidence type="ECO:0000313" key="11">
    <source>
        <dbReference type="Proteomes" id="UP000823632"/>
    </source>
</evidence>
<dbReference type="PIRSF" id="PIRSF006755">
    <property type="entry name" value="DTB_synth"/>
    <property type="match status" value="1"/>
</dbReference>
<protein>
    <recommendedName>
        <fullName evidence="9">ATP-dependent dethiobiotin synthetase BioD</fullName>
        <ecNumber evidence="9">6.3.3.3</ecNumber>
    </recommendedName>
    <alternativeName>
        <fullName evidence="9">DTB synthetase</fullName>
        <shortName evidence="9">DTBS</shortName>
    </alternativeName>
    <alternativeName>
        <fullName evidence="9">Dethiobiotin synthase</fullName>
    </alternativeName>
</protein>
<dbReference type="InterPro" id="IPR004472">
    <property type="entry name" value="DTB_synth_BioD"/>
</dbReference>
<feature type="binding site" evidence="9">
    <location>
        <position position="54"/>
    </location>
    <ligand>
        <name>Mg(2+)</name>
        <dbReference type="ChEBI" id="CHEBI:18420"/>
    </ligand>
</feature>
<dbReference type="SUPFAM" id="SSF52540">
    <property type="entry name" value="P-loop containing nucleoside triphosphate hydrolases"/>
    <property type="match status" value="1"/>
</dbReference>
<comment type="subunit">
    <text evidence="9">Homodimer.</text>
</comment>
<comment type="function">
    <text evidence="9">Catalyzes a mechanistically unusual reaction, the ATP-dependent insertion of CO2 between the N7 and N8 nitrogen atoms of 7,8-diaminopelargonic acid (DAPA, also called 7,8-diammoniononanoate) to form a ureido ring.</text>
</comment>
<dbReference type="NCBIfam" id="TIGR00347">
    <property type="entry name" value="bioD"/>
    <property type="match status" value="1"/>
</dbReference>
<feature type="binding site" evidence="9">
    <location>
        <position position="16"/>
    </location>
    <ligand>
        <name>Mg(2+)</name>
        <dbReference type="ChEBI" id="CHEBI:18420"/>
    </ligand>
</feature>
<evidence type="ECO:0000313" key="10">
    <source>
        <dbReference type="EMBL" id="MBO8430233.1"/>
    </source>
</evidence>
<keyword evidence="3 9" id="KW-0479">Metal-binding</keyword>
<feature type="binding site" evidence="9">
    <location>
        <begin position="203"/>
        <end position="205"/>
    </location>
    <ligand>
        <name>ATP</name>
        <dbReference type="ChEBI" id="CHEBI:30616"/>
    </ligand>
</feature>
<comment type="similarity">
    <text evidence="9">Belongs to the dethiobiotin synthetase family.</text>
</comment>
<keyword evidence="1 9" id="KW-0963">Cytoplasm</keyword>
<dbReference type="AlphaFoldDB" id="A0A9D9DME0"/>
<dbReference type="PANTHER" id="PTHR43210">
    <property type="entry name" value="DETHIOBIOTIN SYNTHETASE"/>
    <property type="match status" value="1"/>
</dbReference>
<dbReference type="CDD" id="cd03109">
    <property type="entry name" value="DTBS"/>
    <property type="match status" value="1"/>
</dbReference>
<dbReference type="Pfam" id="PF13500">
    <property type="entry name" value="AAA_26"/>
    <property type="match status" value="1"/>
</dbReference>
<feature type="active site" evidence="9">
    <location>
        <position position="37"/>
    </location>
</feature>
<reference evidence="10" key="2">
    <citation type="journal article" date="2021" name="PeerJ">
        <title>Extensive microbial diversity within the chicken gut microbiome revealed by metagenomics and culture.</title>
        <authorList>
            <person name="Gilroy R."/>
            <person name="Ravi A."/>
            <person name="Getino M."/>
            <person name="Pursley I."/>
            <person name="Horton D.L."/>
            <person name="Alikhan N.F."/>
            <person name="Baker D."/>
            <person name="Gharbi K."/>
            <person name="Hall N."/>
            <person name="Watson M."/>
            <person name="Adriaenssens E.M."/>
            <person name="Foster-Nyarko E."/>
            <person name="Jarju S."/>
            <person name="Secka A."/>
            <person name="Antonio M."/>
            <person name="Oren A."/>
            <person name="Chaudhuri R.R."/>
            <person name="La Ragione R."/>
            <person name="Hildebrand F."/>
            <person name="Pallen M.J."/>
        </authorList>
    </citation>
    <scope>NUCLEOTIDE SEQUENCE</scope>
    <source>
        <strain evidence="10">10192</strain>
    </source>
</reference>
<dbReference type="GO" id="GO:0000287">
    <property type="term" value="F:magnesium ion binding"/>
    <property type="evidence" value="ECO:0007669"/>
    <property type="project" value="UniProtKB-UniRule"/>
</dbReference>
<keyword evidence="2 9" id="KW-0436">Ligase</keyword>
<sequence>MLGLFLTGVRPNSGKTFVTAGLAATMQSLGYSTCVYKPVETGAVEKEGYILAPDLVYVRNADKNITTYCSYLFKSCNLPCFAAQEENKEINKDVIFQDFYSITDDFECILVNGVDGLSIPYGKDFYEENVIRILNLPLLLVASPIKSSLSDILMTIEHARTKNITIRGIILNDCPFGTDDVNINSLPNLIEQHSGVRVLGIIPHIDSITRIKPEDMIAYILSGVDIESVFDVKIAKLSC</sequence>
<dbReference type="GO" id="GO:0004141">
    <property type="term" value="F:dethiobiotin synthase activity"/>
    <property type="evidence" value="ECO:0007669"/>
    <property type="project" value="UniProtKB-UniRule"/>
</dbReference>
<dbReference type="GO" id="GO:0005829">
    <property type="term" value="C:cytosol"/>
    <property type="evidence" value="ECO:0007669"/>
    <property type="project" value="TreeGrafter"/>
</dbReference>
<comment type="caution">
    <text evidence="9">Lacks conserved residue(s) required for the propagation of feature annotation.</text>
</comment>
<keyword evidence="7 9" id="KW-0460">Magnesium</keyword>
<dbReference type="InterPro" id="IPR027417">
    <property type="entry name" value="P-loop_NTPase"/>
</dbReference>
<comment type="cofactor">
    <cofactor evidence="9">
        <name>Mg(2+)</name>
        <dbReference type="ChEBI" id="CHEBI:18420"/>
    </cofactor>
</comment>
<evidence type="ECO:0000256" key="7">
    <source>
        <dbReference type="ARBA" id="ARBA00022842"/>
    </source>
</evidence>
<feature type="binding site" evidence="9">
    <location>
        <position position="41"/>
    </location>
    <ligand>
        <name>substrate</name>
    </ligand>
</feature>
<evidence type="ECO:0000256" key="2">
    <source>
        <dbReference type="ARBA" id="ARBA00022598"/>
    </source>
</evidence>
<comment type="caution">
    <text evidence="10">The sequence shown here is derived from an EMBL/GenBank/DDBJ whole genome shotgun (WGS) entry which is preliminary data.</text>
</comment>
<keyword evidence="6 9" id="KW-0067">ATP-binding</keyword>
<keyword evidence="5 9" id="KW-0093">Biotin biosynthesis</keyword>
<evidence type="ECO:0000256" key="9">
    <source>
        <dbReference type="HAMAP-Rule" id="MF_00336"/>
    </source>
</evidence>
<evidence type="ECO:0000256" key="8">
    <source>
        <dbReference type="ARBA" id="ARBA00047386"/>
    </source>
</evidence>
<comment type="subcellular location">
    <subcellularLocation>
        <location evidence="9">Cytoplasm</location>
    </subcellularLocation>
</comment>
<dbReference type="EMBL" id="JADIND010000053">
    <property type="protein sequence ID" value="MBO8430233.1"/>
    <property type="molecule type" value="Genomic_DNA"/>
</dbReference>
<dbReference type="PANTHER" id="PTHR43210:SF2">
    <property type="entry name" value="ATP-DEPENDENT DETHIOBIOTIN SYNTHETASE BIOD 2"/>
    <property type="match status" value="1"/>
</dbReference>
<organism evidence="10 11">
    <name type="scientific">Candidatus Scatousia excrementipullorum</name>
    <dbReference type="NCBI Taxonomy" id="2840936"/>
    <lineage>
        <taxon>Bacteria</taxon>
        <taxon>Candidatus Scatousia</taxon>
    </lineage>
</organism>
<reference evidence="10" key="1">
    <citation type="submission" date="2020-10" db="EMBL/GenBank/DDBJ databases">
        <authorList>
            <person name="Gilroy R."/>
        </authorList>
    </citation>
    <scope>NUCLEOTIDE SEQUENCE</scope>
    <source>
        <strain evidence="10">10192</strain>
    </source>
</reference>
<dbReference type="GO" id="GO:0005524">
    <property type="term" value="F:ATP binding"/>
    <property type="evidence" value="ECO:0007669"/>
    <property type="project" value="UniProtKB-UniRule"/>
</dbReference>
<dbReference type="GO" id="GO:0009102">
    <property type="term" value="P:biotin biosynthetic process"/>
    <property type="evidence" value="ECO:0007669"/>
    <property type="project" value="UniProtKB-UniRule"/>
</dbReference>
<proteinExistence type="inferred from homology"/>
<dbReference type="Gene3D" id="3.40.50.300">
    <property type="entry name" value="P-loop containing nucleotide triphosphate hydrolases"/>
    <property type="match status" value="1"/>
</dbReference>
<feature type="binding site" evidence="9">
    <location>
        <begin position="172"/>
        <end position="173"/>
    </location>
    <ligand>
        <name>ATP</name>
        <dbReference type="ChEBI" id="CHEBI:30616"/>
    </ligand>
</feature>
<dbReference type="HAMAP" id="MF_00336">
    <property type="entry name" value="BioD"/>
    <property type="match status" value="1"/>
</dbReference>
<comment type="pathway">
    <text evidence="9">Cofactor biosynthesis; biotin biosynthesis; biotin from 7,8-diaminononanoate: step 1/2.</text>
</comment>
<evidence type="ECO:0000256" key="5">
    <source>
        <dbReference type="ARBA" id="ARBA00022756"/>
    </source>
</evidence>
<gene>
    <name evidence="9 10" type="primary">bioD</name>
    <name evidence="10" type="ORF">IAC76_02485</name>
</gene>
<keyword evidence="4 9" id="KW-0547">Nucleotide-binding</keyword>
<feature type="binding site" evidence="9">
    <location>
        <position position="54"/>
    </location>
    <ligand>
        <name>ATP</name>
        <dbReference type="ChEBI" id="CHEBI:30616"/>
    </ligand>
</feature>
<evidence type="ECO:0000256" key="6">
    <source>
        <dbReference type="ARBA" id="ARBA00022840"/>
    </source>
</evidence>
<comment type="catalytic activity">
    <reaction evidence="8">
        <text>(7R,8S)-8-amino-7-(carboxyamino)nonanoate + ATP = (4R,5S)-dethiobiotin + ADP + phosphate + H(+)</text>
        <dbReference type="Rhea" id="RHEA:63684"/>
        <dbReference type="ChEBI" id="CHEBI:15378"/>
        <dbReference type="ChEBI" id="CHEBI:30616"/>
        <dbReference type="ChEBI" id="CHEBI:43474"/>
        <dbReference type="ChEBI" id="CHEBI:149470"/>
        <dbReference type="ChEBI" id="CHEBI:149473"/>
        <dbReference type="ChEBI" id="CHEBI:456216"/>
    </reaction>
</comment>
<dbReference type="EC" id="6.3.3.3" evidence="9"/>
<name>A0A9D9DME0_9BACT</name>
<accession>A0A9D9DME0</accession>
<evidence type="ECO:0000256" key="1">
    <source>
        <dbReference type="ARBA" id="ARBA00022490"/>
    </source>
</evidence>
<dbReference type="Proteomes" id="UP000823632">
    <property type="component" value="Unassembled WGS sequence"/>
</dbReference>
<evidence type="ECO:0000256" key="3">
    <source>
        <dbReference type="ARBA" id="ARBA00022723"/>
    </source>
</evidence>
<evidence type="ECO:0000256" key="4">
    <source>
        <dbReference type="ARBA" id="ARBA00022741"/>
    </source>
</evidence>
<feature type="binding site" evidence="9">
    <location>
        <begin position="12"/>
        <end position="17"/>
    </location>
    <ligand>
        <name>ATP</name>
        <dbReference type="ChEBI" id="CHEBI:30616"/>
    </ligand>
</feature>
<comment type="catalytic activity">
    <reaction evidence="9">
        <text>(7R,8S)-7,8-diammoniononanoate + CO2 + ATP = (4R,5S)-dethiobiotin + ADP + phosphate + 3 H(+)</text>
        <dbReference type="Rhea" id="RHEA:15805"/>
        <dbReference type="ChEBI" id="CHEBI:15378"/>
        <dbReference type="ChEBI" id="CHEBI:16526"/>
        <dbReference type="ChEBI" id="CHEBI:30616"/>
        <dbReference type="ChEBI" id="CHEBI:43474"/>
        <dbReference type="ChEBI" id="CHEBI:149469"/>
        <dbReference type="ChEBI" id="CHEBI:149473"/>
        <dbReference type="ChEBI" id="CHEBI:456216"/>
        <dbReference type="EC" id="6.3.3.3"/>
    </reaction>
</comment>